<feature type="domain" description="Lipoyl-binding" evidence="2">
    <location>
        <begin position="25"/>
        <end position="108"/>
    </location>
</feature>
<dbReference type="AlphaFoldDB" id="A0A0S8JZV0"/>
<dbReference type="InterPro" id="IPR050709">
    <property type="entry name" value="Biotin_Carboxyl_Carrier/Decarb"/>
</dbReference>
<dbReference type="CDD" id="cd06850">
    <property type="entry name" value="biotinyl_domain"/>
    <property type="match status" value="1"/>
</dbReference>
<dbReference type="InterPro" id="IPR000089">
    <property type="entry name" value="Biotin_lipoyl"/>
</dbReference>
<protein>
    <recommendedName>
        <fullName evidence="2">Lipoyl-binding domain-containing protein</fullName>
    </recommendedName>
</protein>
<comment type="caution">
    <text evidence="3">The sequence shown here is derived from an EMBL/GenBank/DDBJ whole genome shotgun (WGS) entry which is preliminary data.</text>
</comment>
<organism evidence="3 4">
    <name type="scientific">candidate division WOR_3 bacterium SM1_77</name>
    <dbReference type="NCBI Taxonomy" id="1703778"/>
    <lineage>
        <taxon>Bacteria</taxon>
        <taxon>Bacteria division WOR-3</taxon>
    </lineage>
</organism>
<evidence type="ECO:0000259" key="2">
    <source>
        <dbReference type="PROSITE" id="PS50968"/>
    </source>
</evidence>
<proteinExistence type="predicted"/>
<dbReference type="FunFam" id="2.40.50.100:FF:000003">
    <property type="entry name" value="Acetyl-CoA carboxylase biotin carboxyl carrier protein"/>
    <property type="match status" value="1"/>
</dbReference>
<accession>A0A0S8JZV0</accession>
<keyword evidence="1" id="KW-0092">Biotin</keyword>
<dbReference type="InterPro" id="IPR011053">
    <property type="entry name" value="Single_hybrid_motif"/>
</dbReference>
<dbReference type="SUPFAM" id="SSF51230">
    <property type="entry name" value="Single hybrid motif"/>
    <property type="match status" value="1"/>
</dbReference>
<sequence length="108" mass="11922">MLESEDQIRVNSETYSVTVMDEQIQKLIKASPEKFHKKELAVKAVMPGLVIDVTVKEGDSVKAGDALLVVEAMKMQNEVKTPREGIVKKILVQKGKTVNSGDTLILIE</sequence>
<gene>
    <name evidence="3" type="ORF">AMJ74_02165</name>
</gene>
<name>A0A0S8JZV0_UNCW3</name>
<dbReference type="PANTHER" id="PTHR45266">
    <property type="entry name" value="OXALOACETATE DECARBOXYLASE ALPHA CHAIN"/>
    <property type="match status" value="1"/>
</dbReference>
<dbReference type="PANTHER" id="PTHR45266:SF3">
    <property type="entry name" value="OXALOACETATE DECARBOXYLASE ALPHA CHAIN"/>
    <property type="match status" value="1"/>
</dbReference>
<dbReference type="Pfam" id="PF00364">
    <property type="entry name" value="Biotin_lipoyl"/>
    <property type="match status" value="1"/>
</dbReference>
<dbReference type="Proteomes" id="UP000050975">
    <property type="component" value="Unassembled WGS sequence"/>
</dbReference>
<dbReference type="EMBL" id="LJVE01000024">
    <property type="protein sequence ID" value="KPL15096.1"/>
    <property type="molecule type" value="Genomic_DNA"/>
</dbReference>
<reference evidence="3 4" key="1">
    <citation type="journal article" date="2015" name="Microbiome">
        <title>Genomic resolution of linkages in carbon, nitrogen, and sulfur cycling among widespread estuary sediment bacteria.</title>
        <authorList>
            <person name="Baker B.J."/>
            <person name="Lazar C.S."/>
            <person name="Teske A.P."/>
            <person name="Dick G.J."/>
        </authorList>
    </citation>
    <scope>NUCLEOTIDE SEQUENCE [LARGE SCALE GENOMIC DNA]</scope>
    <source>
        <strain evidence="3">SM1_77</strain>
    </source>
</reference>
<evidence type="ECO:0000313" key="3">
    <source>
        <dbReference type="EMBL" id="KPL15096.1"/>
    </source>
</evidence>
<evidence type="ECO:0000256" key="1">
    <source>
        <dbReference type="ARBA" id="ARBA00023267"/>
    </source>
</evidence>
<dbReference type="Gene3D" id="2.40.50.100">
    <property type="match status" value="1"/>
</dbReference>
<dbReference type="PROSITE" id="PS50968">
    <property type="entry name" value="BIOTINYL_LIPOYL"/>
    <property type="match status" value="1"/>
</dbReference>
<evidence type="ECO:0000313" key="4">
    <source>
        <dbReference type="Proteomes" id="UP000050975"/>
    </source>
</evidence>